<feature type="compositionally biased region" description="Polar residues" evidence="1">
    <location>
        <begin position="78"/>
        <end position="98"/>
    </location>
</feature>
<proteinExistence type="predicted"/>
<name>A0A0L0F4Y7_9EUKA</name>
<feature type="non-terminal residue" evidence="2">
    <location>
        <position position="98"/>
    </location>
</feature>
<evidence type="ECO:0000256" key="1">
    <source>
        <dbReference type="SAM" id="MobiDB-lite"/>
    </source>
</evidence>
<dbReference type="AlphaFoldDB" id="A0A0L0F4Y7"/>
<accession>A0A0L0F4Y7</accession>
<keyword evidence="3" id="KW-1185">Reference proteome</keyword>
<evidence type="ECO:0000313" key="2">
    <source>
        <dbReference type="EMBL" id="KNC71641.1"/>
    </source>
</evidence>
<feature type="region of interest" description="Disordered" evidence="1">
    <location>
        <begin position="39"/>
        <end position="98"/>
    </location>
</feature>
<dbReference type="EMBL" id="KQ248402">
    <property type="protein sequence ID" value="KNC71641.1"/>
    <property type="molecule type" value="Genomic_DNA"/>
</dbReference>
<organism evidence="2 3">
    <name type="scientific">Sphaeroforma arctica JP610</name>
    <dbReference type="NCBI Taxonomy" id="667725"/>
    <lineage>
        <taxon>Eukaryota</taxon>
        <taxon>Ichthyosporea</taxon>
        <taxon>Ichthyophonida</taxon>
        <taxon>Sphaeroforma</taxon>
    </lineage>
</organism>
<protein>
    <submittedName>
        <fullName evidence="2">Uncharacterized protein</fullName>
    </submittedName>
</protein>
<reference evidence="2 3" key="1">
    <citation type="submission" date="2011-02" db="EMBL/GenBank/DDBJ databases">
        <title>The Genome Sequence of Sphaeroforma arctica JP610.</title>
        <authorList>
            <consortium name="The Broad Institute Genome Sequencing Platform"/>
            <person name="Russ C."/>
            <person name="Cuomo C."/>
            <person name="Young S.K."/>
            <person name="Zeng Q."/>
            <person name="Gargeya S."/>
            <person name="Alvarado L."/>
            <person name="Berlin A."/>
            <person name="Chapman S.B."/>
            <person name="Chen Z."/>
            <person name="Freedman E."/>
            <person name="Gellesch M."/>
            <person name="Goldberg J."/>
            <person name="Griggs A."/>
            <person name="Gujja S."/>
            <person name="Heilman E."/>
            <person name="Heiman D."/>
            <person name="Howarth C."/>
            <person name="Mehta T."/>
            <person name="Neiman D."/>
            <person name="Pearson M."/>
            <person name="Roberts A."/>
            <person name="Saif S."/>
            <person name="Shea T."/>
            <person name="Shenoy N."/>
            <person name="Sisk P."/>
            <person name="Stolte C."/>
            <person name="Sykes S."/>
            <person name="White J."/>
            <person name="Yandava C."/>
            <person name="Burger G."/>
            <person name="Gray M.W."/>
            <person name="Holland P.W.H."/>
            <person name="King N."/>
            <person name="Lang F.B.F."/>
            <person name="Roger A.J."/>
            <person name="Ruiz-Trillo I."/>
            <person name="Haas B."/>
            <person name="Nusbaum C."/>
            <person name="Birren B."/>
        </authorList>
    </citation>
    <scope>NUCLEOTIDE SEQUENCE [LARGE SCALE GENOMIC DNA]</scope>
    <source>
        <strain evidence="2 3">JP610</strain>
    </source>
</reference>
<feature type="compositionally biased region" description="Polar residues" evidence="1">
    <location>
        <begin position="55"/>
        <end position="69"/>
    </location>
</feature>
<sequence>MQVYTCAQASQLFTHATTKPSPTQVSELDYKARIKTIMVDQQSTEGKPPYRRRTSQVSAKTMQKKNSQARLLEGREYPSTNGRAGTDNSVSQPGHSQS</sequence>
<dbReference type="GeneID" id="25916325"/>
<dbReference type="Proteomes" id="UP000054560">
    <property type="component" value="Unassembled WGS sequence"/>
</dbReference>
<dbReference type="RefSeq" id="XP_014145543.1">
    <property type="nucleotide sequence ID" value="XM_014290068.1"/>
</dbReference>
<gene>
    <name evidence="2" type="ORF">SARC_15821</name>
</gene>
<evidence type="ECO:0000313" key="3">
    <source>
        <dbReference type="Proteomes" id="UP000054560"/>
    </source>
</evidence>